<gene>
    <name evidence="2" type="ORF">BpHYR1_005521</name>
</gene>
<sequence>MHKTNNLASKLIGIGTEYSEEIVDFDEVPDHENASTDQDEKGKKCKKVSLSEETSTKKFQSSEKINAGSITTGMTAN</sequence>
<dbReference type="EMBL" id="REGN01001532">
    <property type="protein sequence ID" value="RNA34043.1"/>
    <property type="molecule type" value="Genomic_DNA"/>
</dbReference>
<keyword evidence="3" id="KW-1185">Reference proteome</keyword>
<evidence type="ECO:0000313" key="2">
    <source>
        <dbReference type="EMBL" id="RNA34043.1"/>
    </source>
</evidence>
<feature type="compositionally biased region" description="Basic and acidic residues" evidence="1">
    <location>
        <begin position="28"/>
        <end position="42"/>
    </location>
</feature>
<reference evidence="2 3" key="1">
    <citation type="journal article" date="2018" name="Sci. Rep.">
        <title>Genomic signatures of local adaptation to the degree of environmental predictability in rotifers.</title>
        <authorList>
            <person name="Franch-Gras L."/>
            <person name="Hahn C."/>
            <person name="Garcia-Roger E.M."/>
            <person name="Carmona M.J."/>
            <person name="Serra M."/>
            <person name="Gomez A."/>
        </authorList>
    </citation>
    <scope>NUCLEOTIDE SEQUENCE [LARGE SCALE GENOMIC DNA]</scope>
    <source>
        <strain evidence="2">HYR1</strain>
    </source>
</reference>
<feature type="region of interest" description="Disordered" evidence="1">
    <location>
        <begin position="26"/>
        <end position="77"/>
    </location>
</feature>
<feature type="compositionally biased region" description="Polar residues" evidence="1">
    <location>
        <begin position="51"/>
        <end position="77"/>
    </location>
</feature>
<dbReference type="AlphaFoldDB" id="A0A3M7SE05"/>
<protein>
    <submittedName>
        <fullName evidence="2">Uncharacterized protein</fullName>
    </submittedName>
</protein>
<dbReference type="Proteomes" id="UP000276133">
    <property type="component" value="Unassembled WGS sequence"/>
</dbReference>
<name>A0A3M7SE05_BRAPC</name>
<evidence type="ECO:0000256" key="1">
    <source>
        <dbReference type="SAM" id="MobiDB-lite"/>
    </source>
</evidence>
<comment type="caution">
    <text evidence="2">The sequence shown here is derived from an EMBL/GenBank/DDBJ whole genome shotgun (WGS) entry which is preliminary data.</text>
</comment>
<accession>A0A3M7SE05</accession>
<evidence type="ECO:0000313" key="3">
    <source>
        <dbReference type="Proteomes" id="UP000276133"/>
    </source>
</evidence>
<proteinExistence type="predicted"/>
<organism evidence="2 3">
    <name type="scientific">Brachionus plicatilis</name>
    <name type="common">Marine rotifer</name>
    <name type="synonym">Brachionus muelleri</name>
    <dbReference type="NCBI Taxonomy" id="10195"/>
    <lineage>
        <taxon>Eukaryota</taxon>
        <taxon>Metazoa</taxon>
        <taxon>Spiralia</taxon>
        <taxon>Gnathifera</taxon>
        <taxon>Rotifera</taxon>
        <taxon>Eurotatoria</taxon>
        <taxon>Monogononta</taxon>
        <taxon>Pseudotrocha</taxon>
        <taxon>Ploima</taxon>
        <taxon>Brachionidae</taxon>
        <taxon>Brachionus</taxon>
    </lineage>
</organism>